<organism evidence="2 3">
    <name type="scientific">Recurvomyces mirabilis</name>
    <dbReference type="NCBI Taxonomy" id="574656"/>
    <lineage>
        <taxon>Eukaryota</taxon>
        <taxon>Fungi</taxon>
        <taxon>Dikarya</taxon>
        <taxon>Ascomycota</taxon>
        <taxon>Pezizomycotina</taxon>
        <taxon>Dothideomycetes</taxon>
        <taxon>Dothideomycetidae</taxon>
        <taxon>Mycosphaerellales</taxon>
        <taxon>Teratosphaeriaceae</taxon>
        <taxon>Recurvomyces</taxon>
    </lineage>
</organism>
<dbReference type="Pfam" id="PF22917">
    <property type="entry name" value="PRISE"/>
    <property type="match status" value="1"/>
</dbReference>
<evidence type="ECO:0000259" key="1">
    <source>
        <dbReference type="Pfam" id="PF22917"/>
    </source>
</evidence>
<keyword evidence="3" id="KW-1185">Reference proteome</keyword>
<evidence type="ECO:0000313" key="3">
    <source>
        <dbReference type="Proteomes" id="UP001274830"/>
    </source>
</evidence>
<dbReference type="InterPro" id="IPR036291">
    <property type="entry name" value="NAD(P)-bd_dom_sf"/>
</dbReference>
<dbReference type="CDD" id="cd08948">
    <property type="entry name" value="5beta-POR_like_SDR_a"/>
    <property type="match status" value="1"/>
</dbReference>
<dbReference type="AlphaFoldDB" id="A0AAE1C5U4"/>
<accession>A0AAE1C5U4</accession>
<evidence type="ECO:0000313" key="2">
    <source>
        <dbReference type="EMBL" id="KAK3679194.1"/>
    </source>
</evidence>
<gene>
    <name evidence="2" type="ORF">LTR78_000755</name>
</gene>
<dbReference type="Gene3D" id="3.40.50.720">
    <property type="entry name" value="NAD(P)-binding Rossmann-like Domain"/>
    <property type="match status" value="1"/>
</dbReference>
<dbReference type="EMBL" id="JAUTXT010000002">
    <property type="protein sequence ID" value="KAK3679194.1"/>
    <property type="molecule type" value="Genomic_DNA"/>
</dbReference>
<protein>
    <recommendedName>
        <fullName evidence="1">PRISE-like Rossmann-fold domain-containing protein</fullName>
    </recommendedName>
</protein>
<dbReference type="InterPro" id="IPR055222">
    <property type="entry name" value="PRISE-like_Rossmann-fold"/>
</dbReference>
<reference evidence="2" key="1">
    <citation type="submission" date="2023-07" db="EMBL/GenBank/DDBJ databases">
        <title>Black Yeasts Isolated from many extreme environments.</title>
        <authorList>
            <person name="Coleine C."/>
            <person name="Stajich J.E."/>
            <person name="Selbmann L."/>
        </authorList>
    </citation>
    <scope>NUCLEOTIDE SEQUENCE</scope>
    <source>
        <strain evidence="2">CCFEE 5485</strain>
    </source>
</reference>
<feature type="domain" description="PRISE-like Rossmann-fold" evidence="1">
    <location>
        <begin position="5"/>
        <end position="396"/>
    </location>
</feature>
<sequence>MGKHALIFGASGVTGWSFVNEILHNYPSKGTWDGVVAMTNRPLKQEDSLWPADSRLELVSGIDLLKGSQEDLEASLTKNIKDVSKITHVYYLAYKANKDMQQELEDAVNMFKRSTMAVDRLCPSLEFVVLQTGAKMYGCHLLDNHPTDYIQVPLSEDQPRLKYPYHDMLFYHPQLDWVTKYAKDKKWNWCDTRPDIIIGFVPNQNFYSLGTVLGIFLALYASVQGKGAQCAFPGTSRSWMAKSNDSSSDMIARQTLHLSLKMPANQKGGGFNVADAKGYESWSTKWPQLCAYFGLKGTGPPKDGENAPEMRKYINEHLDAWKKLEQQYGLKKGVADSDLTFQGFEYFLMTQFDFDRQYDMTKTYSTPTEDPFTEERSVMDAWGSVFDRMREGKLIPNDARADSPQS</sequence>
<dbReference type="SUPFAM" id="SSF51735">
    <property type="entry name" value="NAD(P)-binding Rossmann-fold domains"/>
    <property type="match status" value="1"/>
</dbReference>
<comment type="caution">
    <text evidence="2">The sequence shown here is derived from an EMBL/GenBank/DDBJ whole genome shotgun (WGS) entry which is preliminary data.</text>
</comment>
<dbReference type="Proteomes" id="UP001274830">
    <property type="component" value="Unassembled WGS sequence"/>
</dbReference>
<dbReference type="PANTHER" id="PTHR32487">
    <property type="entry name" value="3-OXO-DELTA(4,5)-STEROID 5-BETA-REDUCTASE"/>
    <property type="match status" value="1"/>
</dbReference>
<proteinExistence type="predicted"/>
<name>A0AAE1C5U4_9PEZI</name>
<dbReference type="PANTHER" id="PTHR32487:SF8">
    <property type="entry name" value="NAD-DEPENDENT EPIMERASE_DEHYDRATASE DOMAIN-CONTAINING PROTEIN"/>
    <property type="match status" value="1"/>
</dbReference>